<dbReference type="InterPro" id="IPR015943">
    <property type="entry name" value="WD40/YVTN_repeat-like_dom_sf"/>
</dbReference>
<keyword evidence="2" id="KW-1185">Reference proteome</keyword>
<dbReference type="EMBL" id="CP064936">
    <property type="protein sequence ID" value="QQA01368.1"/>
    <property type="molecule type" value="Genomic_DNA"/>
</dbReference>
<evidence type="ECO:0000313" key="2">
    <source>
        <dbReference type="Proteomes" id="UP000595224"/>
    </source>
</evidence>
<dbReference type="PROSITE" id="PS51257">
    <property type="entry name" value="PROKAR_LIPOPROTEIN"/>
    <property type="match status" value="1"/>
</dbReference>
<dbReference type="PANTHER" id="PTHR34512">
    <property type="entry name" value="CELL SURFACE PROTEIN"/>
    <property type="match status" value="1"/>
</dbReference>
<accession>A0A7T3RE58</accession>
<evidence type="ECO:0000313" key="1">
    <source>
        <dbReference type="EMBL" id="QQA01368.1"/>
    </source>
</evidence>
<gene>
    <name evidence="1" type="ORF">IWA51_01745</name>
</gene>
<dbReference type="KEGG" id="tper:IWA51_01745"/>
<dbReference type="AlphaFoldDB" id="A0A7T3RE58"/>
<sequence length="437" mass="49374">MKHNKLCSEIIFVIICFILVSCTGCIFDEKKKKSSEEPVYEPDVVWKLETNAYDTYQPTQNGQFLYLIECNYTSVNEGLEQEYKFSMTKVDLLDGHIVWTSPEIFRVNKSPVVVINDRLYVQTSGGYLYVIGDDDGKIDAVVSFTRIYMDRGPTMISCGGNLFWSNINGEGVINEGLLKFDVSKIDFTLGPEQVQHIEPRLVWTDDVADVGILMRPVAKDGIVYFQTYDFWQEKHGSIIKTVAIDADSEVVKWQTPTTTMNGDGHMQIFDDRLYFFENVISCYDLETGKCLKEKCRDTEKLDTEVYIGADSPAYYSDGKFYYTNNTSWATSSIAGIPQNMVKNIICIDAKTFAYVWGDLPKGCGSLNSKPVVANGKTFVATWGRGLRVYNSETGELIGAAENINTHPFADPPQYNGCIYYFDADHKNLKKTLMAIKP</sequence>
<dbReference type="RefSeq" id="WP_198442909.1">
    <property type="nucleotide sequence ID" value="NZ_CBCSHE010000021.1"/>
</dbReference>
<dbReference type="InterPro" id="IPR011047">
    <property type="entry name" value="Quinoprotein_ADH-like_sf"/>
</dbReference>
<name>A0A7T3RE58_9SPIR</name>
<protein>
    <submittedName>
        <fullName evidence="1">PQQ-like beta-propeller repeat protein</fullName>
    </submittedName>
</protein>
<dbReference type="Proteomes" id="UP000595224">
    <property type="component" value="Chromosome"/>
</dbReference>
<dbReference type="SUPFAM" id="SSF50998">
    <property type="entry name" value="Quinoprotein alcohol dehydrogenase-like"/>
    <property type="match status" value="2"/>
</dbReference>
<dbReference type="PANTHER" id="PTHR34512:SF30">
    <property type="entry name" value="OUTER MEMBRANE PROTEIN ASSEMBLY FACTOR BAMB"/>
    <property type="match status" value="1"/>
</dbReference>
<proteinExistence type="predicted"/>
<dbReference type="Gene3D" id="2.130.10.10">
    <property type="entry name" value="YVTN repeat-like/Quinoprotein amine dehydrogenase"/>
    <property type="match status" value="2"/>
</dbReference>
<reference evidence="1 2" key="1">
    <citation type="submission" date="2020-11" db="EMBL/GenBank/DDBJ databases">
        <title>Treponema Peruensis nv. sp., first commensal Treponema isolated from human feces.</title>
        <authorList>
            <person name="Belkhou C."/>
            <person name="Raes J."/>
        </authorList>
    </citation>
    <scope>NUCLEOTIDE SEQUENCE [LARGE SCALE GENOMIC DNA]</scope>
    <source>
        <strain evidence="1 2">RCC2812</strain>
    </source>
</reference>
<organism evidence="1 2">
    <name type="scientific">Treponema peruense</name>
    <dbReference type="NCBI Taxonomy" id="2787628"/>
    <lineage>
        <taxon>Bacteria</taxon>
        <taxon>Pseudomonadati</taxon>
        <taxon>Spirochaetota</taxon>
        <taxon>Spirochaetia</taxon>
        <taxon>Spirochaetales</taxon>
        <taxon>Treponemataceae</taxon>
        <taxon>Treponema</taxon>
    </lineage>
</organism>